<dbReference type="EC" id="2.7.7.9" evidence="2"/>
<comment type="similarity">
    <text evidence="1">Belongs to the UDPGP type 1 family.</text>
</comment>
<dbReference type="InterPro" id="IPR002618">
    <property type="entry name" value="UDPGP_fam"/>
</dbReference>
<gene>
    <name evidence="5" type="ORF">CPEL01642_LOCUS16780</name>
</gene>
<keyword evidence="3" id="KW-0808">Transferase</keyword>
<keyword evidence="4" id="KW-0548">Nucleotidyltransferase</keyword>
<accession>A0A7S0Q694</accession>
<dbReference type="InterPro" id="IPR029044">
    <property type="entry name" value="Nucleotide-diphossugar_trans"/>
</dbReference>
<sequence length="165" mass="17995">MGKHGGVLPLPVMKNAKTIDPRNKTSTQVLQLETAMGAAIECFDGAEAVLVPRERFSPVKTTNELLGLMSDAYEATPDHRMVLRKERKGVPPNVKLDGAYKFVDSLKSLVPDGAPSLLYCKSLTVEGKVVFAPKVVIKGTVKFKNIGPVERMVRAGTYQDNEVIL</sequence>
<protein>
    <recommendedName>
        <fullName evidence="2">UTP--glucose-1-phosphate uridylyltransferase</fullName>
        <ecNumber evidence="2">2.7.7.9</ecNumber>
    </recommendedName>
</protein>
<dbReference type="InterPro" id="IPR011004">
    <property type="entry name" value="Trimer_LpxA-like_sf"/>
</dbReference>
<evidence type="ECO:0000256" key="2">
    <source>
        <dbReference type="ARBA" id="ARBA00012415"/>
    </source>
</evidence>
<dbReference type="AlphaFoldDB" id="A0A7S0Q694"/>
<dbReference type="EMBL" id="HBEY01035147">
    <property type="protein sequence ID" value="CAD8613400.1"/>
    <property type="molecule type" value="Transcribed_RNA"/>
</dbReference>
<dbReference type="Pfam" id="PF01704">
    <property type="entry name" value="UDPGP"/>
    <property type="match status" value="1"/>
</dbReference>
<dbReference type="Gene3D" id="3.90.550.10">
    <property type="entry name" value="Spore Coat Polysaccharide Biosynthesis Protein SpsA, Chain A"/>
    <property type="match status" value="1"/>
</dbReference>
<reference evidence="5" key="1">
    <citation type="submission" date="2021-01" db="EMBL/GenBank/DDBJ databases">
        <authorList>
            <person name="Corre E."/>
            <person name="Pelletier E."/>
            <person name="Niang G."/>
            <person name="Scheremetjew M."/>
            <person name="Finn R."/>
            <person name="Kale V."/>
            <person name="Holt S."/>
            <person name="Cochrane G."/>
            <person name="Meng A."/>
            <person name="Brown T."/>
            <person name="Cohen L."/>
        </authorList>
    </citation>
    <scope>NUCLEOTIDE SEQUENCE</scope>
    <source>
        <strain evidence="5">PLY182g</strain>
    </source>
</reference>
<dbReference type="PANTHER" id="PTHR43511">
    <property type="match status" value="1"/>
</dbReference>
<proteinExistence type="inferred from homology"/>
<dbReference type="GO" id="GO:0003983">
    <property type="term" value="F:UTP:glucose-1-phosphate uridylyltransferase activity"/>
    <property type="evidence" value="ECO:0007669"/>
    <property type="project" value="UniProtKB-EC"/>
</dbReference>
<dbReference type="SUPFAM" id="SSF53448">
    <property type="entry name" value="Nucleotide-diphospho-sugar transferases"/>
    <property type="match status" value="1"/>
</dbReference>
<evidence type="ECO:0000256" key="4">
    <source>
        <dbReference type="ARBA" id="ARBA00022695"/>
    </source>
</evidence>
<dbReference type="SUPFAM" id="SSF51161">
    <property type="entry name" value="Trimeric LpxA-like enzymes"/>
    <property type="match status" value="1"/>
</dbReference>
<evidence type="ECO:0000313" key="5">
    <source>
        <dbReference type="EMBL" id="CAD8613400.1"/>
    </source>
</evidence>
<dbReference type="InterPro" id="IPR016267">
    <property type="entry name" value="UDPGP_trans"/>
</dbReference>
<dbReference type="GO" id="GO:0006011">
    <property type="term" value="P:UDP-alpha-D-glucose metabolic process"/>
    <property type="evidence" value="ECO:0007669"/>
    <property type="project" value="InterPro"/>
</dbReference>
<name>A0A7S0Q694_9EUKA</name>
<organism evidence="5">
    <name type="scientific">Coccolithus braarudii</name>
    <dbReference type="NCBI Taxonomy" id="221442"/>
    <lineage>
        <taxon>Eukaryota</taxon>
        <taxon>Haptista</taxon>
        <taxon>Haptophyta</taxon>
        <taxon>Prymnesiophyceae</taxon>
        <taxon>Coccolithales</taxon>
        <taxon>Coccolithaceae</taxon>
        <taxon>Coccolithus</taxon>
    </lineage>
</organism>
<dbReference type="Gene3D" id="2.160.10.10">
    <property type="entry name" value="Hexapeptide repeat proteins"/>
    <property type="match status" value="1"/>
</dbReference>
<evidence type="ECO:0000256" key="1">
    <source>
        <dbReference type="ARBA" id="ARBA00010401"/>
    </source>
</evidence>
<evidence type="ECO:0000256" key="3">
    <source>
        <dbReference type="ARBA" id="ARBA00022679"/>
    </source>
</evidence>